<keyword evidence="1" id="KW-0472">Membrane</keyword>
<feature type="transmembrane region" description="Helical" evidence="1">
    <location>
        <begin position="77"/>
        <end position="93"/>
    </location>
</feature>
<sequence>MKNKFRLLLWLIYLLGLLFLFLFSGNKYAWMAEIDPSVSLDSIQDNSDNNMFAFLILCALIGVQVLAFVLEKGIRKVIPALIALITALVYALLN</sequence>
<name>A0ABV1PK48_9ENTR</name>
<organism evidence="2 3">
    <name type="scientific">Franconibacter daqui</name>
    <dbReference type="NCBI Taxonomy" id="2047724"/>
    <lineage>
        <taxon>Bacteria</taxon>
        <taxon>Pseudomonadati</taxon>
        <taxon>Pseudomonadota</taxon>
        <taxon>Gammaproteobacteria</taxon>
        <taxon>Enterobacterales</taxon>
        <taxon>Enterobacteriaceae</taxon>
        <taxon>Franconibacter</taxon>
    </lineage>
</organism>
<protein>
    <submittedName>
        <fullName evidence="2">Uncharacterized protein</fullName>
    </submittedName>
</protein>
<keyword evidence="3" id="KW-1185">Reference proteome</keyword>
<comment type="caution">
    <text evidence="2">The sequence shown here is derived from an EMBL/GenBank/DDBJ whole genome shotgun (WGS) entry which is preliminary data.</text>
</comment>
<proteinExistence type="predicted"/>
<keyword evidence="1" id="KW-1133">Transmembrane helix</keyword>
<dbReference type="Proteomes" id="UP001447374">
    <property type="component" value="Unassembled WGS sequence"/>
</dbReference>
<evidence type="ECO:0000313" key="2">
    <source>
        <dbReference type="EMBL" id="MER0125213.1"/>
    </source>
</evidence>
<dbReference type="EMBL" id="JBEHGX010000002">
    <property type="protein sequence ID" value="MER0125213.1"/>
    <property type="molecule type" value="Genomic_DNA"/>
</dbReference>
<evidence type="ECO:0000256" key="1">
    <source>
        <dbReference type="SAM" id="Phobius"/>
    </source>
</evidence>
<feature type="transmembrane region" description="Helical" evidence="1">
    <location>
        <begin position="51"/>
        <end position="70"/>
    </location>
</feature>
<gene>
    <name evidence="2" type="ORF">ABQG75_05605</name>
</gene>
<keyword evidence="1" id="KW-0812">Transmembrane</keyword>
<reference evidence="2 3" key="1">
    <citation type="submission" date="2024-06" db="EMBL/GenBank/DDBJ databases">
        <title>Fanconibacter daqui strain Q02 whole shotgun sequencing project.</title>
        <authorList>
            <person name="Rodrigues J.W.A."/>
            <person name="Viana L.C."/>
            <person name="Vieira E.C."/>
            <person name="Souza F.O.L."/>
            <person name="Alegria O.C."/>
            <person name="Patroca S."/>
            <person name="Cruz A.C.R."/>
            <person name="Nunes A.R.C."/>
        </authorList>
    </citation>
    <scope>NUCLEOTIDE SEQUENCE [LARGE SCALE GENOMIC DNA]</scope>
    <source>
        <strain evidence="2 3">Q02</strain>
    </source>
</reference>
<evidence type="ECO:0000313" key="3">
    <source>
        <dbReference type="Proteomes" id="UP001447374"/>
    </source>
</evidence>
<accession>A0ABV1PK48</accession>
<dbReference type="RefSeq" id="WP_349950891.1">
    <property type="nucleotide sequence ID" value="NZ_JBEHGX010000002.1"/>
</dbReference>